<evidence type="ECO:0008006" key="4">
    <source>
        <dbReference type="Google" id="ProtNLM"/>
    </source>
</evidence>
<evidence type="ECO:0000313" key="3">
    <source>
        <dbReference type="Proteomes" id="UP000052232"/>
    </source>
</evidence>
<keyword evidence="3" id="KW-1185">Reference proteome</keyword>
<dbReference type="EMBL" id="JACT01000003">
    <property type="protein sequence ID" value="KMS54732.1"/>
    <property type="molecule type" value="Genomic_DNA"/>
</dbReference>
<proteinExistence type="predicted"/>
<dbReference type="AlphaFoldDB" id="A0A0J7XSS2"/>
<feature type="chain" id="PRO_5005291556" description="Lipoprotein" evidence="1">
    <location>
        <begin position="19"/>
        <end position="60"/>
    </location>
</feature>
<dbReference type="STRING" id="1420583.V473_15470"/>
<keyword evidence="1" id="KW-0732">Signal</keyword>
<dbReference type="PROSITE" id="PS51257">
    <property type="entry name" value="PROKAR_LIPOPROTEIN"/>
    <property type="match status" value="1"/>
</dbReference>
<evidence type="ECO:0000313" key="2">
    <source>
        <dbReference type="EMBL" id="KMS54732.1"/>
    </source>
</evidence>
<gene>
    <name evidence="2" type="ORF">V473_15470</name>
</gene>
<accession>A0A0J7XSS2</accession>
<protein>
    <recommendedName>
        <fullName evidence="4">Lipoprotein</fullName>
    </recommendedName>
</protein>
<evidence type="ECO:0000256" key="1">
    <source>
        <dbReference type="SAM" id="SignalP"/>
    </source>
</evidence>
<sequence length="60" mass="6327">MTRLLPITLLLLTGCAHNVVTCDNARAAAQLATVAMARICPIAEPGWKSGGVVYRPAVSY</sequence>
<name>A0A0J7XSS2_9SPHN</name>
<comment type="caution">
    <text evidence="2">The sequence shown here is derived from an EMBL/GenBank/DDBJ whole genome shotgun (WGS) entry which is preliminary data.</text>
</comment>
<dbReference type="RefSeq" id="WP_066606103.1">
    <property type="nucleotide sequence ID" value="NZ_KQ130435.1"/>
</dbReference>
<reference evidence="2 3" key="1">
    <citation type="journal article" date="2015" name="G3 (Bethesda)">
        <title>Insights into Ongoing Evolution of the Hexachlorocyclohexane Catabolic Pathway from Comparative Genomics of Ten Sphingomonadaceae Strains.</title>
        <authorList>
            <person name="Pearce S.L."/>
            <person name="Oakeshott J.G."/>
            <person name="Pandey G."/>
        </authorList>
    </citation>
    <scope>NUCLEOTIDE SEQUENCE [LARGE SCALE GENOMIC DNA]</scope>
    <source>
        <strain evidence="2 3">LL01</strain>
    </source>
</reference>
<organism evidence="2 3">
    <name type="scientific">Sphingobium cupriresistens LL01</name>
    <dbReference type="NCBI Taxonomy" id="1420583"/>
    <lineage>
        <taxon>Bacteria</taxon>
        <taxon>Pseudomonadati</taxon>
        <taxon>Pseudomonadota</taxon>
        <taxon>Alphaproteobacteria</taxon>
        <taxon>Sphingomonadales</taxon>
        <taxon>Sphingomonadaceae</taxon>
        <taxon>Sphingobium</taxon>
    </lineage>
</organism>
<dbReference type="PATRIC" id="fig|1420583.3.peg.2891"/>
<dbReference type="Proteomes" id="UP000052232">
    <property type="component" value="Unassembled WGS sequence"/>
</dbReference>
<feature type="signal peptide" evidence="1">
    <location>
        <begin position="1"/>
        <end position="18"/>
    </location>
</feature>